<protein>
    <submittedName>
        <fullName evidence="1">Tautomerase family protein</fullName>
    </submittedName>
</protein>
<sequence>MPFVRIDALGAGPERLDALGRAVHDALVEAVGIPPDDRFQVLVGHDGTHSTLRYDPDYLGIHRDDGIVYVTITLRSGRTPAQKQALYRRIAELAHRYSGTEPRNVFVNLIENEPINWSFGDGVAQYADSPAPVDSPTSAGVRAP</sequence>
<dbReference type="InterPro" id="IPR014347">
    <property type="entry name" value="Tautomerase/MIF_sf"/>
</dbReference>
<keyword evidence="2" id="KW-1185">Reference proteome</keyword>
<dbReference type="SUPFAM" id="SSF55331">
    <property type="entry name" value="Tautomerase/MIF"/>
    <property type="match status" value="1"/>
</dbReference>
<organism evidence="1 2">
    <name type="scientific">Streptomyces muensis</name>
    <dbReference type="NCBI Taxonomy" id="1077944"/>
    <lineage>
        <taxon>Bacteria</taxon>
        <taxon>Bacillati</taxon>
        <taxon>Actinomycetota</taxon>
        <taxon>Actinomycetes</taxon>
        <taxon>Kitasatosporales</taxon>
        <taxon>Streptomycetaceae</taxon>
        <taxon>Streptomyces</taxon>
    </lineage>
</organism>
<dbReference type="Pfam" id="PF14552">
    <property type="entry name" value="Tautomerase_2"/>
    <property type="match status" value="1"/>
</dbReference>
<dbReference type="PANTHER" id="PTHR38460:SF1">
    <property type="entry name" value="TAUTOMERASE YOLI-RELATED"/>
    <property type="match status" value="1"/>
</dbReference>
<proteinExistence type="predicted"/>
<comment type="caution">
    <text evidence="1">The sequence shown here is derived from an EMBL/GenBank/DDBJ whole genome shotgun (WGS) entry which is preliminary data.</text>
</comment>
<gene>
    <name evidence="1" type="ORF">L0P92_04660</name>
</gene>
<dbReference type="RefSeq" id="WP_234761204.1">
    <property type="nucleotide sequence ID" value="NZ_JAKEIP010000009.1"/>
</dbReference>
<dbReference type="Proteomes" id="UP001139384">
    <property type="component" value="Unassembled WGS sequence"/>
</dbReference>
<dbReference type="EMBL" id="JAKEIP010000009">
    <property type="protein sequence ID" value="MCF1592864.1"/>
    <property type="molecule type" value="Genomic_DNA"/>
</dbReference>
<dbReference type="InterPro" id="IPR037479">
    <property type="entry name" value="Tauto_MSAD"/>
</dbReference>
<evidence type="ECO:0000313" key="1">
    <source>
        <dbReference type="EMBL" id="MCF1592864.1"/>
    </source>
</evidence>
<name>A0A9X1PUN6_STRM4</name>
<dbReference type="PANTHER" id="PTHR38460">
    <property type="entry name" value="TAUTOMERASE YOLI-RELATED"/>
    <property type="match status" value="1"/>
</dbReference>
<dbReference type="AlphaFoldDB" id="A0A9X1PUN6"/>
<reference evidence="1" key="1">
    <citation type="submission" date="2022-01" db="EMBL/GenBank/DDBJ databases">
        <title>Draft Genome Sequences of Seven Type Strains of the Genus Streptomyces.</title>
        <authorList>
            <person name="Aziz S."/>
            <person name="Coretto E."/>
            <person name="Chronakova A."/>
            <person name="Sproer C."/>
            <person name="Huber K."/>
            <person name="Nouioui I."/>
            <person name="Gross H."/>
        </authorList>
    </citation>
    <scope>NUCLEOTIDE SEQUENCE</scope>
    <source>
        <strain evidence="1">DSM 103493</strain>
    </source>
</reference>
<dbReference type="Gene3D" id="3.30.429.10">
    <property type="entry name" value="Macrophage Migration Inhibitory Factor"/>
    <property type="match status" value="1"/>
</dbReference>
<evidence type="ECO:0000313" key="2">
    <source>
        <dbReference type="Proteomes" id="UP001139384"/>
    </source>
</evidence>
<accession>A0A9X1PUN6</accession>